<dbReference type="EMBL" id="ARYL01000009">
    <property type="protein sequence ID" value="KDA02962.1"/>
    <property type="molecule type" value="Genomic_DNA"/>
</dbReference>
<name>A0A059G806_9PROT</name>
<gene>
    <name evidence="1" type="ORF">HOC_07294</name>
</gene>
<protein>
    <submittedName>
        <fullName evidence="1">Alpha/beta hydrolase fold protein</fullName>
    </submittedName>
</protein>
<dbReference type="PATRIC" id="fig|1280953.3.peg.1479"/>
<sequence>MAIAREPYGFVHADSGRLKETYGGPAGQVFVECMRIRPDDVESKTVILFSHPIGGGSFLPLVTALAREGHHVIYCNPRYRGNDTALIMEKCVLDLGACIADAKKRFGYEKIVLGGWSGGGSLSLFYQDQAENPTITETPAGDAVDIAGAGLIPADAILLLAAHISRSHTMTEWIDPSILDEDKPFERDRELNIYDADCPNQPPYSHEFVTLFRAAQVARNRRITDRVLTQLAAIKASDDPDAERCFVVQGTMSDVRWLDPTQDPSDRKPGTCYLGDPRIANDGPVGLGRFTTLRSWLSQWSYDKSRADGTGNASRVSCPVLVISNSADLACTPSHAKRLFEAVGSEDKQMVTIKDADHYYIERPDLLPKAVKEVTEWMEARRLF</sequence>
<dbReference type="Proteomes" id="UP000024942">
    <property type="component" value="Unassembled WGS sequence"/>
</dbReference>
<proteinExistence type="predicted"/>
<organism evidence="1 2">
    <name type="scientific">Hyphomonas oceanitis SCH89</name>
    <dbReference type="NCBI Taxonomy" id="1280953"/>
    <lineage>
        <taxon>Bacteria</taxon>
        <taxon>Pseudomonadati</taxon>
        <taxon>Pseudomonadota</taxon>
        <taxon>Alphaproteobacteria</taxon>
        <taxon>Hyphomonadales</taxon>
        <taxon>Hyphomonadaceae</taxon>
        <taxon>Hyphomonas</taxon>
    </lineage>
</organism>
<accession>A0A059G806</accession>
<evidence type="ECO:0000313" key="2">
    <source>
        <dbReference type="Proteomes" id="UP000024942"/>
    </source>
</evidence>
<dbReference type="OrthoDB" id="2062670at2"/>
<dbReference type="STRING" id="1280953.HOC_07294"/>
<evidence type="ECO:0000313" key="1">
    <source>
        <dbReference type="EMBL" id="KDA02962.1"/>
    </source>
</evidence>
<comment type="caution">
    <text evidence="1">The sequence shown here is derived from an EMBL/GenBank/DDBJ whole genome shotgun (WGS) entry which is preliminary data.</text>
</comment>
<dbReference type="Gene3D" id="3.40.50.1820">
    <property type="entry name" value="alpha/beta hydrolase"/>
    <property type="match status" value="1"/>
</dbReference>
<dbReference type="GO" id="GO:0016787">
    <property type="term" value="F:hydrolase activity"/>
    <property type="evidence" value="ECO:0007669"/>
    <property type="project" value="UniProtKB-KW"/>
</dbReference>
<keyword evidence="2" id="KW-1185">Reference proteome</keyword>
<dbReference type="InterPro" id="IPR029058">
    <property type="entry name" value="AB_hydrolase_fold"/>
</dbReference>
<dbReference type="AlphaFoldDB" id="A0A059G806"/>
<dbReference type="RefSeq" id="WP_035537143.1">
    <property type="nucleotide sequence ID" value="NZ_ARYL01000009.1"/>
</dbReference>
<reference evidence="1 2" key="1">
    <citation type="journal article" date="2014" name="Antonie Van Leeuwenhoek">
        <title>Hyphomonas beringensis sp. nov. and Hyphomonas chukchiensis sp. nov., isolated from surface seawater of the Bering Sea and Chukchi Sea.</title>
        <authorList>
            <person name="Li C."/>
            <person name="Lai Q."/>
            <person name="Li G."/>
            <person name="Dong C."/>
            <person name="Wang J."/>
            <person name="Liao Y."/>
            <person name="Shao Z."/>
        </authorList>
    </citation>
    <scope>NUCLEOTIDE SEQUENCE [LARGE SCALE GENOMIC DNA]</scope>
    <source>
        <strain evidence="1 2">SCH89</strain>
    </source>
</reference>
<keyword evidence="1" id="KW-0378">Hydrolase</keyword>
<dbReference type="SUPFAM" id="SSF53474">
    <property type="entry name" value="alpha/beta-Hydrolases"/>
    <property type="match status" value="1"/>
</dbReference>
<dbReference type="eggNOG" id="COG1073">
    <property type="taxonomic scope" value="Bacteria"/>
</dbReference>